<name>A0AAD7ZBV4_DIPPU</name>
<dbReference type="EMBL" id="JASPKZ010009366">
    <property type="protein sequence ID" value="KAJ9577322.1"/>
    <property type="molecule type" value="Genomic_DNA"/>
</dbReference>
<proteinExistence type="inferred from homology"/>
<dbReference type="Pfam" id="PF00153">
    <property type="entry name" value="Mito_carr"/>
    <property type="match status" value="3"/>
</dbReference>
<dbReference type="PANTHER" id="PTHR45939:SF5">
    <property type="entry name" value="PEROXISOMAL MEMBRANE PROTEIN PMP34"/>
    <property type="match status" value="1"/>
</dbReference>
<feature type="transmembrane region" description="Helical" evidence="11">
    <location>
        <begin position="210"/>
        <end position="230"/>
    </location>
</feature>
<keyword evidence="13" id="KW-1185">Reference proteome</keyword>
<dbReference type="AlphaFoldDB" id="A0AAD7ZBV4"/>
<keyword evidence="3 10" id="KW-0813">Transport</keyword>
<reference evidence="12" key="2">
    <citation type="submission" date="2023-05" db="EMBL/GenBank/DDBJ databases">
        <authorList>
            <person name="Fouks B."/>
        </authorList>
    </citation>
    <scope>NUCLEOTIDE SEQUENCE</scope>
    <source>
        <strain evidence="12">Stay&amp;Tobe</strain>
        <tissue evidence="12">Testes</tissue>
    </source>
</reference>
<dbReference type="GO" id="GO:0005347">
    <property type="term" value="F:ATP transmembrane transporter activity"/>
    <property type="evidence" value="ECO:0007669"/>
    <property type="project" value="TreeGrafter"/>
</dbReference>
<sequence>MSSNFNIFSYQTLIHAVAGATGSVVAMTTFFPLDTVRSRLQLEENREAKNTFTMLFELAKEEGFTTLYRGMVPVLESLCASNFVYFYTFHGLKSLNATSADQNAGRDLLLASVAGVINVLTTTPLWVVNTRLKMKGIPEHHGQPKSVADQYNGLFDGLVKIARQEGIRSLWNGTLPSLLLVSNPAIQFMTYEGLKRRIHAFYGEENLSGITYFFIGAVAKAVATILTYPLQLVQTKLRHGHNYEDLPQDAGTIQMTLYILKKYGIAGMYKGMESKLLQTILTAALMFAAYEKISNFVFKLLLNHEIASKVK</sequence>
<gene>
    <name evidence="12" type="ORF">L9F63_006105</name>
</gene>
<organism evidence="12 13">
    <name type="scientific">Diploptera punctata</name>
    <name type="common">Pacific beetle cockroach</name>
    <dbReference type="NCBI Taxonomy" id="6984"/>
    <lineage>
        <taxon>Eukaryota</taxon>
        <taxon>Metazoa</taxon>
        <taxon>Ecdysozoa</taxon>
        <taxon>Arthropoda</taxon>
        <taxon>Hexapoda</taxon>
        <taxon>Insecta</taxon>
        <taxon>Pterygota</taxon>
        <taxon>Neoptera</taxon>
        <taxon>Polyneoptera</taxon>
        <taxon>Dictyoptera</taxon>
        <taxon>Blattodea</taxon>
        <taxon>Blaberoidea</taxon>
        <taxon>Blaberidae</taxon>
        <taxon>Diplopterinae</taxon>
        <taxon>Diploptera</taxon>
    </lineage>
</organism>
<keyword evidence="4 9" id="KW-0812">Transmembrane</keyword>
<dbReference type="InterPro" id="IPR002067">
    <property type="entry name" value="MCP"/>
</dbReference>
<dbReference type="GO" id="GO:0005778">
    <property type="term" value="C:peroxisomal membrane"/>
    <property type="evidence" value="ECO:0007669"/>
    <property type="project" value="UniProtKB-SubCell"/>
</dbReference>
<feature type="transmembrane region" description="Helical" evidence="11">
    <location>
        <begin position="12"/>
        <end position="33"/>
    </location>
</feature>
<dbReference type="InterPro" id="IPR023395">
    <property type="entry name" value="MCP_dom_sf"/>
</dbReference>
<evidence type="ECO:0000256" key="3">
    <source>
        <dbReference type="ARBA" id="ARBA00022448"/>
    </source>
</evidence>
<dbReference type="GO" id="GO:0044610">
    <property type="term" value="F:FMN transmembrane transporter activity"/>
    <property type="evidence" value="ECO:0007669"/>
    <property type="project" value="TreeGrafter"/>
</dbReference>
<keyword evidence="8" id="KW-0576">Peroxisome</keyword>
<feature type="repeat" description="Solcar" evidence="9">
    <location>
        <begin position="207"/>
        <end position="296"/>
    </location>
</feature>
<keyword evidence="5" id="KW-0677">Repeat</keyword>
<evidence type="ECO:0000256" key="6">
    <source>
        <dbReference type="ARBA" id="ARBA00022989"/>
    </source>
</evidence>
<feature type="transmembrane region" description="Helical" evidence="11">
    <location>
        <begin position="108"/>
        <end position="128"/>
    </location>
</feature>
<evidence type="ECO:0000256" key="1">
    <source>
        <dbReference type="ARBA" id="ARBA00004585"/>
    </source>
</evidence>
<comment type="caution">
    <text evidence="12">The sequence shown here is derived from an EMBL/GenBank/DDBJ whole genome shotgun (WGS) entry which is preliminary data.</text>
</comment>
<evidence type="ECO:0000256" key="5">
    <source>
        <dbReference type="ARBA" id="ARBA00022737"/>
    </source>
</evidence>
<dbReference type="GO" id="GO:0080122">
    <property type="term" value="F:AMP transmembrane transporter activity"/>
    <property type="evidence" value="ECO:0007669"/>
    <property type="project" value="TreeGrafter"/>
</dbReference>
<feature type="repeat" description="Solcar" evidence="9">
    <location>
        <begin position="10"/>
        <end position="95"/>
    </location>
</feature>
<comment type="similarity">
    <text evidence="2 10">Belongs to the mitochondrial carrier (TC 2.A.29) family.</text>
</comment>
<dbReference type="Proteomes" id="UP001233999">
    <property type="component" value="Unassembled WGS sequence"/>
</dbReference>
<evidence type="ECO:0000256" key="7">
    <source>
        <dbReference type="ARBA" id="ARBA00023136"/>
    </source>
</evidence>
<keyword evidence="6 11" id="KW-1133">Transmembrane helix</keyword>
<feature type="repeat" description="Solcar" evidence="9">
    <location>
        <begin position="102"/>
        <end position="197"/>
    </location>
</feature>
<evidence type="ECO:0000256" key="11">
    <source>
        <dbReference type="SAM" id="Phobius"/>
    </source>
</evidence>
<dbReference type="GO" id="GO:0015230">
    <property type="term" value="F:FAD transmembrane transporter activity"/>
    <property type="evidence" value="ECO:0007669"/>
    <property type="project" value="TreeGrafter"/>
</dbReference>
<comment type="subcellular location">
    <subcellularLocation>
        <location evidence="1">Peroxisome membrane</location>
        <topology evidence="1">Multi-pass membrane protein</topology>
    </subcellularLocation>
</comment>
<dbReference type="FunFam" id="1.50.40.10:FF:000129">
    <property type="entry name" value="Peroxisomal membrane protein"/>
    <property type="match status" value="1"/>
</dbReference>
<evidence type="ECO:0000313" key="13">
    <source>
        <dbReference type="Proteomes" id="UP001233999"/>
    </source>
</evidence>
<feature type="transmembrane region" description="Helical" evidence="11">
    <location>
        <begin position="170"/>
        <end position="190"/>
    </location>
</feature>
<evidence type="ECO:0000313" key="12">
    <source>
        <dbReference type="EMBL" id="KAJ9577322.1"/>
    </source>
</evidence>
<evidence type="ECO:0000256" key="10">
    <source>
        <dbReference type="RuleBase" id="RU000488"/>
    </source>
</evidence>
<evidence type="ECO:0000256" key="4">
    <source>
        <dbReference type="ARBA" id="ARBA00022692"/>
    </source>
</evidence>
<dbReference type="PROSITE" id="PS50920">
    <property type="entry name" value="SOLCAR"/>
    <property type="match status" value="3"/>
</dbReference>
<dbReference type="Gene3D" id="1.50.40.10">
    <property type="entry name" value="Mitochondrial carrier domain"/>
    <property type="match status" value="1"/>
</dbReference>
<dbReference type="GO" id="GO:0015228">
    <property type="term" value="F:coenzyme A transmembrane transporter activity"/>
    <property type="evidence" value="ECO:0007669"/>
    <property type="project" value="TreeGrafter"/>
</dbReference>
<evidence type="ECO:0008006" key="14">
    <source>
        <dbReference type="Google" id="ProtNLM"/>
    </source>
</evidence>
<protein>
    <recommendedName>
        <fullName evidence="14">Peroxisomal membrane protein PMP34</fullName>
    </recommendedName>
</protein>
<dbReference type="GO" id="GO:0015217">
    <property type="term" value="F:ADP transmembrane transporter activity"/>
    <property type="evidence" value="ECO:0007669"/>
    <property type="project" value="TreeGrafter"/>
</dbReference>
<evidence type="ECO:0000256" key="9">
    <source>
        <dbReference type="PROSITE-ProRule" id="PRU00282"/>
    </source>
</evidence>
<evidence type="ECO:0000256" key="8">
    <source>
        <dbReference type="ARBA" id="ARBA00023140"/>
    </source>
</evidence>
<dbReference type="SUPFAM" id="SSF103506">
    <property type="entry name" value="Mitochondrial carrier"/>
    <property type="match status" value="1"/>
</dbReference>
<dbReference type="PANTHER" id="PTHR45939">
    <property type="entry name" value="PEROXISOMAL MEMBRANE PROTEIN PMP34-RELATED"/>
    <property type="match status" value="1"/>
</dbReference>
<keyword evidence="7 9" id="KW-0472">Membrane</keyword>
<reference evidence="12" key="1">
    <citation type="journal article" date="2023" name="IScience">
        <title>Live-bearing cockroach genome reveals convergent evolutionary mechanisms linked to viviparity in insects and beyond.</title>
        <authorList>
            <person name="Fouks B."/>
            <person name="Harrison M.C."/>
            <person name="Mikhailova A.A."/>
            <person name="Marchal E."/>
            <person name="English S."/>
            <person name="Carruthers M."/>
            <person name="Jennings E.C."/>
            <person name="Chiamaka E.L."/>
            <person name="Frigard R.A."/>
            <person name="Pippel M."/>
            <person name="Attardo G.M."/>
            <person name="Benoit J.B."/>
            <person name="Bornberg-Bauer E."/>
            <person name="Tobe S.S."/>
        </authorList>
    </citation>
    <scope>NUCLEOTIDE SEQUENCE</scope>
    <source>
        <strain evidence="12">Stay&amp;Tobe</strain>
    </source>
</reference>
<dbReference type="GO" id="GO:0051724">
    <property type="term" value="F:NAD transmembrane transporter activity"/>
    <property type="evidence" value="ECO:0007669"/>
    <property type="project" value="TreeGrafter"/>
</dbReference>
<dbReference type="InterPro" id="IPR052217">
    <property type="entry name" value="Mito/Peroxisomal_Carrier"/>
</dbReference>
<accession>A0AAD7ZBV4</accession>
<evidence type="ECO:0000256" key="2">
    <source>
        <dbReference type="ARBA" id="ARBA00006375"/>
    </source>
</evidence>
<dbReference type="InterPro" id="IPR018108">
    <property type="entry name" value="MCP_transmembrane"/>
</dbReference>
<dbReference type="PRINTS" id="PR00784">
    <property type="entry name" value="MTUNCOUPLING"/>
</dbReference>